<sequence>MRAAPPRRSETDWEARLIASESNQARKRVAATVSGSNSSLGDNKTHLHANPSPVSFLDPDCRSILPPPLFSPPAGELAPSLAVRGTMGALRRVVAPIPTAGPLSKPSRGAAPATCQVVGANQKLSAPPISKYTKVIYNGVVTEMEVIPVGAVAGGKVPPNSSRPMLKRPRVVETATCGTMAPEKKPVRRAGADEQFSVPNPKRTKVTRHGGVEASVVPAMGALRKRMAAELDALHALVRKAELLSSGKNTRVMVVAKQKSEAPVDSSIKTSPVKRRKVCASAPAKIAELESPEDKSKFNDICGDVSSVPILKSSAIVSVEKAVETGDGEIRAPLKDDVVSIDICDGVAPVSGEKPGASSSSPSSSSNSGSSSSTSSGSDSDSDSGSSSSSGSDSDSDSGSSSSSGSDSDSDSDEDNTPVPEAVLPEENGTSVQAAPQPALAVVQSVEPEKLSKAALIAKAKIRKQLLEMERAVLPDEIIHPWELKDLCIAEYGRPSIMRLLGLFLKADA</sequence>
<dbReference type="OrthoDB" id="690652at2759"/>
<dbReference type="EMBL" id="JACEFO010001924">
    <property type="protein sequence ID" value="KAF8693706.1"/>
    <property type="molecule type" value="Genomic_DNA"/>
</dbReference>
<dbReference type="Proteomes" id="UP000636709">
    <property type="component" value="Unassembled WGS sequence"/>
</dbReference>
<name>A0A835EI61_9POAL</name>
<keyword evidence="3" id="KW-1185">Reference proteome</keyword>
<reference evidence="2" key="1">
    <citation type="submission" date="2020-07" db="EMBL/GenBank/DDBJ databases">
        <title>Genome sequence and genetic diversity analysis of an under-domesticated orphan crop, white fonio (Digitaria exilis).</title>
        <authorList>
            <person name="Bennetzen J.L."/>
            <person name="Chen S."/>
            <person name="Ma X."/>
            <person name="Wang X."/>
            <person name="Yssel A.E.J."/>
            <person name="Chaluvadi S.R."/>
            <person name="Johnson M."/>
            <person name="Gangashetty P."/>
            <person name="Hamidou F."/>
            <person name="Sanogo M.D."/>
            <person name="Zwaenepoel A."/>
            <person name="Wallace J."/>
            <person name="Van De Peer Y."/>
            <person name="Van Deynze A."/>
        </authorList>
    </citation>
    <scope>NUCLEOTIDE SEQUENCE</scope>
    <source>
        <tissue evidence="2">Leaves</tissue>
    </source>
</reference>
<feature type="region of interest" description="Disordered" evidence="1">
    <location>
        <begin position="346"/>
        <end position="435"/>
    </location>
</feature>
<feature type="region of interest" description="Disordered" evidence="1">
    <location>
        <begin position="20"/>
        <end position="53"/>
    </location>
</feature>
<evidence type="ECO:0000313" key="2">
    <source>
        <dbReference type="EMBL" id="KAF8693706.1"/>
    </source>
</evidence>
<feature type="compositionally biased region" description="Low complexity" evidence="1">
    <location>
        <begin position="358"/>
        <end position="407"/>
    </location>
</feature>
<evidence type="ECO:0000256" key="1">
    <source>
        <dbReference type="SAM" id="MobiDB-lite"/>
    </source>
</evidence>
<gene>
    <name evidence="2" type="ORF">HU200_039123</name>
</gene>
<evidence type="ECO:0000313" key="3">
    <source>
        <dbReference type="Proteomes" id="UP000636709"/>
    </source>
</evidence>
<organism evidence="2 3">
    <name type="scientific">Digitaria exilis</name>
    <dbReference type="NCBI Taxonomy" id="1010633"/>
    <lineage>
        <taxon>Eukaryota</taxon>
        <taxon>Viridiplantae</taxon>
        <taxon>Streptophyta</taxon>
        <taxon>Embryophyta</taxon>
        <taxon>Tracheophyta</taxon>
        <taxon>Spermatophyta</taxon>
        <taxon>Magnoliopsida</taxon>
        <taxon>Liliopsida</taxon>
        <taxon>Poales</taxon>
        <taxon>Poaceae</taxon>
        <taxon>PACMAD clade</taxon>
        <taxon>Panicoideae</taxon>
        <taxon>Panicodae</taxon>
        <taxon>Paniceae</taxon>
        <taxon>Anthephorinae</taxon>
        <taxon>Digitaria</taxon>
    </lineage>
</organism>
<accession>A0A835EI61</accession>
<dbReference type="AlphaFoldDB" id="A0A835EI61"/>
<feature type="compositionally biased region" description="Polar residues" evidence="1">
    <location>
        <begin position="33"/>
        <end position="42"/>
    </location>
</feature>
<comment type="caution">
    <text evidence="2">The sequence shown here is derived from an EMBL/GenBank/DDBJ whole genome shotgun (WGS) entry which is preliminary data.</text>
</comment>
<protein>
    <submittedName>
        <fullName evidence="2">Uncharacterized protein</fullName>
    </submittedName>
</protein>
<proteinExistence type="predicted"/>